<accession>A0A9D1HJU5</accession>
<evidence type="ECO:0000256" key="1">
    <source>
        <dbReference type="SAM" id="SignalP"/>
    </source>
</evidence>
<feature type="non-terminal residue" evidence="2">
    <location>
        <position position="92"/>
    </location>
</feature>
<feature type="signal peptide" evidence="1">
    <location>
        <begin position="1"/>
        <end position="26"/>
    </location>
</feature>
<proteinExistence type="predicted"/>
<reference evidence="2" key="1">
    <citation type="submission" date="2020-10" db="EMBL/GenBank/DDBJ databases">
        <authorList>
            <person name="Gilroy R."/>
        </authorList>
    </citation>
    <scope>NUCLEOTIDE SEQUENCE</scope>
    <source>
        <strain evidence="2">2830</strain>
    </source>
</reference>
<comment type="caution">
    <text evidence="2">The sequence shown here is derived from an EMBL/GenBank/DDBJ whole genome shotgun (WGS) entry which is preliminary data.</text>
</comment>
<feature type="chain" id="PRO_5039237893" description="Copper amine oxidase-like N-terminal domain-containing protein" evidence="1">
    <location>
        <begin position="27"/>
        <end position="92"/>
    </location>
</feature>
<dbReference type="Proteomes" id="UP000824124">
    <property type="component" value="Unassembled WGS sequence"/>
</dbReference>
<reference evidence="2" key="2">
    <citation type="journal article" date="2021" name="PeerJ">
        <title>Extensive microbial diversity within the chicken gut microbiome revealed by metagenomics and culture.</title>
        <authorList>
            <person name="Gilroy R."/>
            <person name="Ravi A."/>
            <person name="Getino M."/>
            <person name="Pursley I."/>
            <person name="Horton D.L."/>
            <person name="Alikhan N.F."/>
            <person name="Baker D."/>
            <person name="Gharbi K."/>
            <person name="Hall N."/>
            <person name="Watson M."/>
            <person name="Adriaenssens E.M."/>
            <person name="Foster-Nyarko E."/>
            <person name="Jarju S."/>
            <person name="Secka A."/>
            <person name="Antonio M."/>
            <person name="Oren A."/>
            <person name="Chaudhuri R.R."/>
            <person name="La Ragione R."/>
            <person name="Hildebrand F."/>
            <person name="Pallen M.J."/>
        </authorList>
    </citation>
    <scope>NUCLEOTIDE SEQUENCE</scope>
    <source>
        <strain evidence="2">2830</strain>
    </source>
</reference>
<evidence type="ECO:0000313" key="2">
    <source>
        <dbReference type="EMBL" id="HIU09671.1"/>
    </source>
</evidence>
<protein>
    <recommendedName>
        <fullName evidence="4">Copper amine oxidase-like N-terminal domain-containing protein</fullName>
    </recommendedName>
</protein>
<gene>
    <name evidence="2" type="ORF">IAB00_00225</name>
</gene>
<dbReference type="EMBL" id="DVMH01000003">
    <property type="protein sequence ID" value="HIU09671.1"/>
    <property type="molecule type" value="Genomic_DNA"/>
</dbReference>
<name>A0A9D1HJU5_9FIRM</name>
<keyword evidence="1" id="KW-0732">Signal</keyword>
<evidence type="ECO:0008006" key="4">
    <source>
        <dbReference type="Google" id="ProtNLM"/>
    </source>
</evidence>
<dbReference type="AlphaFoldDB" id="A0A9D1HJU5"/>
<sequence>MRYKQTILCLLICVGISFLLTRPAMAVNLTVLVDGWDITTPELVIEQGEPRLPSKDEAVSPDMPINKNGILYMPGRRLAQLLGADISYAGGN</sequence>
<evidence type="ECO:0000313" key="3">
    <source>
        <dbReference type="Proteomes" id="UP000824124"/>
    </source>
</evidence>
<organism evidence="2 3">
    <name type="scientific">Candidatus Avidehalobacter gallistercoris</name>
    <dbReference type="NCBI Taxonomy" id="2840694"/>
    <lineage>
        <taxon>Bacteria</taxon>
        <taxon>Bacillati</taxon>
        <taxon>Bacillota</taxon>
        <taxon>Clostridia</taxon>
        <taxon>Eubacteriales</taxon>
        <taxon>Peptococcaceae</taxon>
        <taxon>Peptococcaceae incertae sedis</taxon>
        <taxon>Candidatus Avidehalobacter</taxon>
    </lineage>
</organism>